<comment type="caution">
    <text evidence="1">The sequence shown here is derived from an EMBL/GenBank/DDBJ whole genome shotgun (WGS) entry which is preliminary data.</text>
</comment>
<name>A0AAD9XXT7_COLKA</name>
<organism evidence="1 2">
    <name type="scientific">Colletotrichum kahawae</name>
    <name type="common">Coffee berry disease fungus</name>
    <dbReference type="NCBI Taxonomy" id="34407"/>
    <lineage>
        <taxon>Eukaryota</taxon>
        <taxon>Fungi</taxon>
        <taxon>Dikarya</taxon>
        <taxon>Ascomycota</taxon>
        <taxon>Pezizomycotina</taxon>
        <taxon>Sordariomycetes</taxon>
        <taxon>Hypocreomycetidae</taxon>
        <taxon>Glomerellales</taxon>
        <taxon>Glomerellaceae</taxon>
        <taxon>Colletotrichum</taxon>
        <taxon>Colletotrichum gloeosporioides species complex</taxon>
    </lineage>
</organism>
<dbReference type="AlphaFoldDB" id="A0AAD9XXT7"/>
<accession>A0AAD9XXT7</accession>
<proteinExistence type="predicted"/>
<evidence type="ECO:0000313" key="2">
    <source>
        <dbReference type="Proteomes" id="UP001281614"/>
    </source>
</evidence>
<dbReference type="EMBL" id="VYYT01000788">
    <property type="protein sequence ID" value="KAK2729400.1"/>
    <property type="molecule type" value="Genomic_DNA"/>
</dbReference>
<dbReference type="Proteomes" id="UP001281614">
    <property type="component" value="Unassembled WGS sequence"/>
</dbReference>
<protein>
    <submittedName>
        <fullName evidence="1">Uncharacterized protein</fullName>
    </submittedName>
</protein>
<reference evidence="1" key="1">
    <citation type="submission" date="2023-02" db="EMBL/GenBank/DDBJ databases">
        <title>Colletotrichum kahawae CIFC_Que2 genome sequencing and assembly.</title>
        <authorList>
            <person name="Baroncelli R."/>
        </authorList>
    </citation>
    <scope>NUCLEOTIDE SEQUENCE</scope>
    <source>
        <strain evidence="1">CIFC_Que2</strain>
    </source>
</reference>
<gene>
    <name evidence="1" type="ORF">CKAH01_10214</name>
</gene>
<sequence>MVSRVLGPMLEIARQVSLFSFFPLLKAWPLHLAILTTLIFRSIDRSVKHVSILLRVWSATTSIRVLSQRQPFWIRLML</sequence>
<keyword evidence="2" id="KW-1185">Reference proteome</keyword>
<evidence type="ECO:0000313" key="1">
    <source>
        <dbReference type="EMBL" id="KAK2729400.1"/>
    </source>
</evidence>